<dbReference type="Proteomes" id="UP000801864">
    <property type="component" value="Unassembled WGS sequence"/>
</dbReference>
<dbReference type="InterPro" id="IPR013094">
    <property type="entry name" value="AB_hydrolase_3"/>
</dbReference>
<dbReference type="PANTHER" id="PTHR48081:SF8">
    <property type="entry name" value="ALPHA_BETA HYDROLASE FOLD-3 DOMAIN-CONTAINING PROTEIN-RELATED"/>
    <property type="match status" value="1"/>
</dbReference>
<sequence>MSDYSESWLKARKVQCIYLTMKGGVRPVLNGTADEMRAMQEEMMTALAAQYPPIPNSIKTHEGVHDSFNYRIFSPVAAKSDKLPVGVYYHPGGLVIGPSIADDYFCATVASSRIVIISIMYRLSPEHKAPAHLEDALNGFEWAYNNAAKFGGDSTRMYAIGISAGAGLAFSVTRKVLLGQSSLRPDTVKGIAVFCPVALHPDHIPKYYKSTHTSYAEMERNVPLLNASTMRQFFDLAGNDAENEDYFPIRDSNILGRLPPVYVCTSELDPVRDDGKVLVASLKDARIPVKSDHYPGLPHCFWIVPSLPETETFYKNAINGMQWVIRI</sequence>
<dbReference type="Gene3D" id="3.40.50.1820">
    <property type="entry name" value="alpha/beta hydrolase"/>
    <property type="match status" value="1"/>
</dbReference>
<name>A0A9P4X141_9HYPO</name>
<proteinExistence type="predicted"/>
<gene>
    <name evidence="3" type="ORF">CFAM422_013230</name>
</gene>
<keyword evidence="1" id="KW-0378">Hydrolase</keyword>
<comment type="caution">
    <text evidence="3">The sequence shown here is derived from an EMBL/GenBank/DDBJ whole genome shotgun (WGS) entry which is preliminary data.</text>
</comment>
<evidence type="ECO:0000313" key="4">
    <source>
        <dbReference type="Proteomes" id="UP000801864"/>
    </source>
</evidence>
<reference evidence="3 4" key="1">
    <citation type="submission" date="2018-06" db="EMBL/GenBank/DDBJ databases">
        <title>Genome analysis of cellulolytic fungus Trichoderma lentiforme CFAM-422.</title>
        <authorList>
            <person name="Steindorff A.S."/>
            <person name="Formighieri E.F."/>
            <person name="Midorikawa G.E.O."/>
            <person name="Tamietti M.S."/>
            <person name="Ramos E.Z."/>
            <person name="Silva A.S."/>
            <person name="Bon E.P.S."/>
            <person name="Mendes T.D."/>
            <person name="Damaso M.C.T."/>
            <person name="Favaro L.C.L."/>
        </authorList>
    </citation>
    <scope>NUCLEOTIDE SEQUENCE [LARGE SCALE GENOMIC DNA]</scope>
    <source>
        <strain evidence="3 4">CFAM-422</strain>
    </source>
</reference>
<evidence type="ECO:0000259" key="2">
    <source>
        <dbReference type="Pfam" id="PF07859"/>
    </source>
</evidence>
<dbReference type="EMBL" id="QLNT01000039">
    <property type="protein sequence ID" value="KAF3055308.1"/>
    <property type="molecule type" value="Genomic_DNA"/>
</dbReference>
<dbReference type="InterPro" id="IPR029058">
    <property type="entry name" value="AB_hydrolase_fold"/>
</dbReference>
<dbReference type="PANTHER" id="PTHR48081">
    <property type="entry name" value="AB HYDROLASE SUPERFAMILY PROTEIN C4A8.06C"/>
    <property type="match status" value="1"/>
</dbReference>
<dbReference type="Pfam" id="PF07859">
    <property type="entry name" value="Abhydrolase_3"/>
    <property type="match status" value="1"/>
</dbReference>
<dbReference type="GO" id="GO:0016787">
    <property type="term" value="F:hydrolase activity"/>
    <property type="evidence" value="ECO:0007669"/>
    <property type="project" value="UniProtKB-KW"/>
</dbReference>
<organism evidence="3 4">
    <name type="scientific">Trichoderma lentiforme</name>
    <dbReference type="NCBI Taxonomy" id="1567552"/>
    <lineage>
        <taxon>Eukaryota</taxon>
        <taxon>Fungi</taxon>
        <taxon>Dikarya</taxon>
        <taxon>Ascomycota</taxon>
        <taxon>Pezizomycotina</taxon>
        <taxon>Sordariomycetes</taxon>
        <taxon>Hypocreomycetidae</taxon>
        <taxon>Hypocreales</taxon>
        <taxon>Hypocreaceae</taxon>
        <taxon>Trichoderma</taxon>
    </lineage>
</organism>
<evidence type="ECO:0000256" key="1">
    <source>
        <dbReference type="ARBA" id="ARBA00022801"/>
    </source>
</evidence>
<dbReference type="SUPFAM" id="SSF53474">
    <property type="entry name" value="alpha/beta-Hydrolases"/>
    <property type="match status" value="1"/>
</dbReference>
<accession>A0A9P4X141</accession>
<keyword evidence="4" id="KW-1185">Reference proteome</keyword>
<dbReference type="AlphaFoldDB" id="A0A9P4X141"/>
<dbReference type="InterPro" id="IPR050300">
    <property type="entry name" value="GDXG_lipolytic_enzyme"/>
</dbReference>
<protein>
    <submittedName>
        <fullName evidence="3">Versiconal hemiacetal acetate esterase</fullName>
    </submittedName>
</protein>
<feature type="domain" description="Alpha/beta hydrolase fold-3" evidence="2">
    <location>
        <begin position="87"/>
        <end position="302"/>
    </location>
</feature>
<evidence type="ECO:0000313" key="3">
    <source>
        <dbReference type="EMBL" id="KAF3055308.1"/>
    </source>
</evidence>